<dbReference type="EMBL" id="JYDS01000232">
    <property type="protein sequence ID" value="KRZ20673.1"/>
    <property type="molecule type" value="Genomic_DNA"/>
</dbReference>
<dbReference type="Proteomes" id="UP000054826">
    <property type="component" value="Unassembled WGS sequence"/>
</dbReference>
<protein>
    <submittedName>
        <fullName evidence="2">Uncharacterized protein</fullName>
    </submittedName>
</protein>
<comment type="caution">
    <text evidence="2">The sequence shown here is derived from an EMBL/GenBank/DDBJ whole genome shotgun (WGS) entry which is preliminary data.</text>
</comment>
<evidence type="ECO:0000313" key="1">
    <source>
        <dbReference type="EMBL" id="KRZ20673.1"/>
    </source>
</evidence>
<name>A0A0V1K2C6_TRIPS</name>
<evidence type="ECO:0000313" key="2">
    <source>
        <dbReference type="EMBL" id="KRZ41391.1"/>
    </source>
</evidence>
<keyword evidence="3" id="KW-1185">Reference proteome</keyword>
<organism evidence="2 4">
    <name type="scientific">Trichinella pseudospiralis</name>
    <name type="common">Parasitic roundworm</name>
    <dbReference type="NCBI Taxonomy" id="6337"/>
    <lineage>
        <taxon>Eukaryota</taxon>
        <taxon>Metazoa</taxon>
        <taxon>Ecdysozoa</taxon>
        <taxon>Nematoda</taxon>
        <taxon>Enoplea</taxon>
        <taxon>Dorylaimia</taxon>
        <taxon>Trichinellida</taxon>
        <taxon>Trichinellidae</taxon>
        <taxon>Trichinella</taxon>
    </lineage>
</organism>
<dbReference type="Proteomes" id="UP000054805">
    <property type="component" value="Unassembled WGS sequence"/>
</dbReference>
<gene>
    <name evidence="1" type="ORF">T4B_11543</name>
    <name evidence="2" type="ORF">T4C_11725</name>
</gene>
<reference evidence="3 4" key="1">
    <citation type="submission" date="2015-01" db="EMBL/GenBank/DDBJ databases">
        <title>Evolution of Trichinella species and genotypes.</title>
        <authorList>
            <person name="Korhonen P.K."/>
            <person name="Edoardo P."/>
            <person name="Giuseppe L.R."/>
            <person name="Gasser R.B."/>
        </authorList>
    </citation>
    <scope>NUCLEOTIDE SEQUENCE [LARGE SCALE GENOMIC DNA]</scope>
    <source>
        <strain evidence="2">ISS176</strain>
        <strain evidence="1">ISS588</strain>
    </source>
</reference>
<evidence type="ECO:0000313" key="3">
    <source>
        <dbReference type="Proteomes" id="UP000054805"/>
    </source>
</evidence>
<accession>A0A0V1K2C6</accession>
<proteinExistence type="predicted"/>
<dbReference type="EMBL" id="JYDV01000020">
    <property type="protein sequence ID" value="KRZ41391.1"/>
    <property type="molecule type" value="Genomic_DNA"/>
</dbReference>
<dbReference type="AlphaFoldDB" id="A0A0V1K2C6"/>
<sequence length="81" mass="9051">MECKKLLIALRYNLECIIHPQNSSGCQHLAQQSNVKTRHKYQDISRRSSGSLGSVLSDCGTLWLSGVYKPGIGWMQTAQQT</sequence>
<evidence type="ECO:0000313" key="4">
    <source>
        <dbReference type="Proteomes" id="UP000054826"/>
    </source>
</evidence>